<dbReference type="InterPro" id="IPR024072">
    <property type="entry name" value="DHFR-like_dom_sf"/>
</dbReference>
<sequence>MQRVPDAIQFTALTTDGAGEITDLVQLYTYPAALERPWIRVNFIASLDGAVTVDDRSGALGRPADATVFAILRDLADVIVVGAGTARVENYGGARTDSRRRMRLHHHGLGGARDGAPPPIAVVTASAALDPASRLFTDTQRPPMILTTAAADGERKRLLAETGAEVIEAGQSTVTAADIRRVLGERGLLRVLCEGGPSLFGELIGASAVDELCLTVSPLLVGGTAGRIAVSPNALPTPMSLRHALIDDDGTVLTRWERSRTQG</sequence>
<keyword evidence="2" id="KW-0521">NADP</keyword>
<evidence type="ECO:0000256" key="3">
    <source>
        <dbReference type="ARBA" id="ARBA00023002"/>
    </source>
</evidence>
<protein>
    <submittedName>
        <fullName evidence="5">Riboflavin biosynthesis protein RibD</fullName>
    </submittedName>
</protein>
<gene>
    <name evidence="5" type="primary">ribD_2</name>
    <name evidence="5" type="ORF">B7C42_06909</name>
</gene>
<evidence type="ECO:0000259" key="4">
    <source>
        <dbReference type="Pfam" id="PF01872"/>
    </source>
</evidence>
<dbReference type="PANTHER" id="PTHR38011">
    <property type="entry name" value="DIHYDROFOLATE REDUCTASE FAMILY PROTEIN (AFU_ORTHOLOGUE AFUA_8G06820)"/>
    <property type="match status" value="1"/>
</dbReference>
<dbReference type="Pfam" id="PF01872">
    <property type="entry name" value="RibD_C"/>
    <property type="match status" value="1"/>
</dbReference>
<dbReference type="AlphaFoldDB" id="A0A231GWD7"/>
<keyword evidence="6" id="KW-1185">Reference proteome</keyword>
<evidence type="ECO:0000256" key="1">
    <source>
        <dbReference type="ARBA" id="ARBA00005104"/>
    </source>
</evidence>
<dbReference type="GO" id="GO:0009231">
    <property type="term" value="P:riboflavin biosynthetic process"/>
    <property type="evidence" value="ECO:0007669"/>
    <property type="project" value="InterPro"/>
</dbReference>
<comment type="caution">
    <text evidence="5">The sequence shown here is derived from an EMBL/GenBank/DDBJ whole genome shotgun (WGS) entry which is preliminary data.</text>
</comment>
<dbReference type="InterPro" id="IPR050765">
    <property type="entry name" value="Riboflavin_Biosynth_HTPR"/>
</dbReference>
<accession>A0A231GWD7</accession>
<evidence type="ECO:0000313" key="6">
    <source>
        <dbReference type="Proteomes" id="UP000215506"/>
    </source>
</evidence>
<feature type="domain" description="Bacterial bifunctional deaminase-reductase C-terminal" evidence="4">
    <location>
        <begin position="37"/>
        <end position="246"/>
    </location>
</feature>
<evidence type="ECO:0000313" key="5">
    <source>
        <dbReference type="EMBL" id="OXR40943.1"/>
    </source>
</evidence>
<organism evidence="5 6">
    <name type="scientific">Nocardia cerradoensis</name>
    <dbReference type="NCBI Taxonomy" id="85688"/>
    <lineage>
        <taxon>Bacteria</taxon>
        <taxon>Bacillati</taxon>
        <taxon>Actinomycetota</taxon>
        <taxon>Actinomycetes</taxon>
        <taxon>Mycobacteriales</taxon>
        <taxon>Nocardiaceae</taxon>
        <taxon>Nocardia</taxon>
    </lineage>
</organism>
<dbReference type="Proteomes" id="UP000215506">
    <property type="component" value="Unassembled WGS sequence"/>
</dbReference>
<reference evidence="5 6" key="1">
    <citation type="submission" date="2017-07" db="EMBL/GenBank/DDBJ databases">
        <title>First draft Genome Sequence of Nocardia cerradoensis isolated from human infection.</title>
        <authorList>
            <person name="Carrasco G."/>
        </authorList>
    </citation>
    <scope>NUCLEOTIDE SEQUENCE [LARGE SCALE GENOMIC DNA]</scope>
    <source>
        <strain evidence="5 6">CNM20130759</strain>
    </source>
</reference>
<name>A0A231GWD7_9NOCA</name>
<evidence type="ECO:0000256" key="2">
    <source>
        <dbReference type="ARBA" id="ARBA00022857"/>
    </source>
</evidence>
<dbReference type="Gene3D" id="3.40.430.10">
    <property type="entry name" value="Dihydrofolate Reductase, subunit A"/>
    <property type="match status" value="1"/>
</dbReference>
<dbReference type="NCBIfam" id="NF010664">
    <property type="entry name" value="PRK14059.1-2"/>
    <property type="match status" value="1"/>
</dbReference>
<dbReference type="InterPro" id="IPR002734">
    <property type="entry name" value="RibDG_C"/>
</dbReference>
<dbReference type="SUPFAM" id="SSF53597">
    <property type="entry name" value="Dihydrofolate reductase-like"/>
    <property type="match status" value="1"/>
</dbReference>
<dbReference type="PANTHER" id="PTHR38011:SF7">
    <property type="entry name" value="2,5-DIAMINO-6-RIBOSYLAMINO-4(3H)-PYRIMIDINONE 5'-PHOSPHATE REDUCTASE"/>
    <property type="match status" value="1"/>
</dbReference>
<dbReference type="RefSeq" id="WP_039779367.1">
    <property type="nucleotide sequence ID" value="NZ_JAAXOR010000001.1"/>
</dbReference>
<proteinExistence type="predicted"/>
<dbReference type="EMBL" id="NGAF01000024">
    <property type="protein sequence ID" value="OXR40943.1"/>
    <property type="molecule type" value="Genomic_DNA"/>
</dbReference>
<comment type="pathway">
    <text evidence="1">Cofactor biosynthesis; riboflavin biosynthesis.</text>
</comment>
<keyword evidence="3" id="KW-0560">Oxidoreductase</keyword>
<dbReference type="GO" id="GO:0008703">
    <property type="term" value="F:5-amino-6-(5-phosphoribosylamino)uracil reductase activity"/>
    <property type="evidence" value="ECO:0007669"/>
    <property type="project" value="InterPro"/>
</dbReference>